<organism evidence="9">
    <name type="scientific">uncultured Desulfobacterium sp</name>
    <dbReference type="NCBI Taxonomy" id="201089"/>
    <lineage>
        <taxon>Bacteria</taxon>
        <taxon>Pseudomonadati</taxon>
        <taxon>Thermodesulfobacteriota</taxon>
        <taxon>Desulfobacteria</taxon>
        <taxon>Desulfobacterales</taxon>
        <taxon>Desulfobacteriaceae</taxon>
        <taxon>Desulfobacterium</taxon>
        <taxon>environmental samples</taxon>
    </lineage>
</organism>
<keyword evidence="7" id="KW-0732">Signal</keyword>
<evidence type="ECO:0000256" key="7">
    <source>
        <dbReference type="SAM" id="SignalP"/>
    </source>
</evidence>
<keyword evidence="4" id="KW-0479">Metal-binding</keyword>
<feature type="signal peptide" evidence="7">
    <location>
        <begin position="1"/>
        <end position="25"/>
    </location>
</feature>
<evidence type="ECO:0000256" key="1">
    <source>
        <dbReference type="ARBA" id="ARBA00004561"/>
    </source>
</evidence>
<evidence type="ECO:0000313" key="9">
    <source>
        <dbReference type="EMBL" id="SPD72354.1"/>
    </source>
</evidence>
<evidence type="ECO:0000256" key="4">
    <source>
        <dbReference type="ARBA" id="ARBA00022723"/>
    </source>
</evidence>
<dbReference type="Gene3D" id="2.130.10.10">
    <property type="entry name" value="YVTN repeat-like/Quinoprotein amine dehydrogenase"/>
    <property type="match status" value="2"/>
</dbReference>
<evidence type="ECO:0000256" key="6">
    <source>
        <dbReference type="ARBA" id="ARBA00023263"/>
    </source>
</evidence>
<feature type="domain" description="PilY1 beta-propeller" evidence="8">
    <location>
        <begin position="414"/>
        <end position="578"/>
    </location>
</feature>
<name>A0A445MS61_9BACT</name>
<dbReference type="Pfam" id="PF05567">
    <property type="entry name" value="T4P_PilY1"/>
    <property type="match status" value="1"/>
</dbReference>
<dbReference type="InterPro" id="IPR015943">
    <property type="entry name" value="WD40/YVTN_repeat-like_dom_sf"/>
</dbReference>
<dbReference type="SUPFAM" id="SSF50998">
    <property type="entry name" value="Quinoprotein alcohol dehydrogenase-like"/>
    <property type="match status" value="1"/>
</dbReference>
<dbReference type="GO" id="GO:0009289">
    <property type="term" value="C:pilus"/>
    <property type="evidence" value="ECO:0007669"/>
    <property type="project" value="UniProtKB-SubCell"/>
</dbReference>
<comment type="subcellular location">
    <subcellularLocation>
        <location evidence="1">Fimbrium</location>
    </subcellularLocation>
</comment>
<reference evidence="9" key="1">
    <citation type="submission" date="2018-01" db="EMBL/GenBank/DDBJ databases">
        <authorList>
            <person name="Regsiter A."/>
            <person name="William W."/>
        </authorList>
    </citation>
    <scope>NUCLEOTIDE SEQUENCE</scope>
    <source>
        <strain evidence="9">TRIP AH-1</strain>
    </source>
</reference>
<dbReference type="GO" id="GO:0046872">
    <property type="term" value="F:metal ion binding"/>
    <property type="evidence" value="ECO:0007669"/>
    <property type="project" value="UniProtKB-KW"/>
</dbReference>
<feature type="chain" id="PRO_5019308215" evidence="7">
    <location>
        <begin position="26"/>
        <end position="785"/>
    </location>
</feature>
<keyword evidence="3" id="KW-1029">Fimbrium biogenesis</keyword>
<accession>A0A445MS61</accession>
<evidence type="ECO:0000256" key="5">
    <source>
        <dbReference type="ARBA" id="ARBA00022837"/>
    </source>
</evidence>
<evidence type="ECO:0000259" key="8">
    <source>
        <dbReference type="Pfam" id="PF05567"/>
    </source>
</evidence>
<evidence type="ECO:0000256" key="3">
    <source>
        <dbReference type="ARBA" id="ARBA00022558"/>
    </source>
</evidence>
<proteinExistence type="inferred from homology"/>
<keyword evidence="5" id="KW-0106">Calcium</keyword>
<dbReference type="InterPro" id="IPR011047">
    <property type="entry name" value="Quinoprotein_ADH-like_sf"/>
</dbReference>
<sequence length="785" mass="85738">MTKLQLICILYLFWAIIFSPDMTPAEDNAAVQDQVLMSQSSPVVQANILYSGSHSSGKQTTSPGHVTATTIYDPVDPGDTVKIQIWDAGEVLTDMDPADRKIYLPDIRVIKVNDFIIARADGSTRTFSGTLLHPVMYSTVRITDGRETFSDLHIKELTGDLGGKGSINRSTGAFQISFNETPQNGVIVTCNYSYYVSFASLLEFDKDNIASDFLGMDDTLIGPGQYLFDLDGNGIFDEADADFLVGWVRGYQDGVEAKKKWLLGGIDHSVPAFAGPPGRPHWYYGTDINKDERDEFDAFLDAQKEKRSVLYVGAADGMLHAFDAGIFCWGDNPETLVIENRGFFKWSDLTSDPFLNDQWKTLIASNPNQPNGSLWQTTGRGDKAPDYGSGRELWAFIPSNILPRLKNNLLDAEDNAVIDASPAIADVCINGTWATVLISAEGSGGESIFCLDITDPERPRFLWEYSDPDIFRGSAWPSTAHIGKIAVAGIKRWAAFFASGDAFCADLDPSIYILDIADGSVIGRVFLHAGLDRNGDSIDDGKGSIACAQPAVIDSDGNGYIDRVYVGTEKGFMFKINIPDDLKKPQCAIDWCLINTDFSYKDSLDVEHSVAPDQQFQPIIASPSVVVDNDYGKDGVSMYNIRLFFGTSPGDQPARFFSYADHNPKGICNADAVTLEWFFQLPKGNVIVNSPVSAAGSVYLGTSTDGAADAGEGRIYSYDMASGKVLFEKEVGDVTASVLVEDEHLFIKTASSAGIPIIMGGKKYNNDTVKILNARAGVRAWKEIW</sequence>
<gene>
    <name evidence="9" type="ORF">PITCH_A130006</name>
</gene>
<protein>
    <submittedName>
        <fullName evidence="9">Tfp pilus assembly protein tip-associated adhesin PilY1-like</fullName>
    </submittedName>
</protein>
<comment type="similarity">
    <text evidence="2">Belongs to the PilY1 family.</text>
</comment>
<evidence type="ECO:0000256" key="2">
    <source>
        <dbReference type="ARBA" id="ARBA00008387"/>
    </source>
</evidence>
<keyword evidence="6" id="KW-0281">Fimbrium</keyword>
<dbReference type="EMBL" id="OJIN01000035">
    <property type="protein sequence ID" value="SPD72354.1"/>
    <property type="molecule type" value="Genomic_DNA"/>
</dbReference>
<dbReference type="InterPro" id="IPR008707">
    <property type="entry name" value="B-propeller_PilY1"/>
</dbReference>
<dbReference type="AlphaFoldDB" id="A0A445MS61"/>